<dbReference type="AlphaFoldDB" id="A0AAD8MVX4"/>
<gene>
    <name evidence="1" type="ORF">POM88_023448</name>
</gene>
<name>A0AAD8MVX4_9APIA</name>
<dbReference type="Proteomes" id="UP001237642">
    <property type="component" value="Unassembled WGS sequence"/>
</dbReference>
<protein>
    <submittedName>
        <fullName evidence="1">Uncharacterized protein</fullName>
    </submittedName>
</protein>
<evidence type="ECO:0000313" key="2">
    <source>
        <dbReference type="Proteomes" id="UP001237642"/>
    </source>
</evidence>
<reference evidence="1" key="2">
    <citation type="submission" date="2023-05" db="EMBL/GenBank/DDBJ databases">
        <authorList>
            <person name="Schelkunov M.I."/>
        </authorList>
    </citation>
    <scope>NUCLEOTIDE SEQUENCE</scope>
    <source>
        <strain evidence="1">Hsosn_3</strain>
        <tissue evidence="1">Leaf</tissue>
    </source>
</reference>
<proteinExistence type="predicted"/>
<evidence type="ECO:0000313" key="1">
    <source>
        <dbReference type="EMBL" id="KAK1385713.1"/>
    </source>
</evidence>
<sequence length="126" mass="14162">MDCQVASCLGKDLKIFLRIIQYYFKNSAIESMVSSIVRVLKKVKECEERSCDLFRGTVCKKFSQAGRQEVGEADCDTSVYGVTYIGFIGARIKLKKKGNQGVTTVTKSLLYLLNKSLPFQQIFLQG</sequence>
<keyword evidence="2" id="KW-1185">Reference proteome</keyword>
<accession>A0AAD8MVX4</accession>
<reference evidence="1" key="1">
    <citation type="submission" date="2023-02" db="EMBL/GenBank/DDBJ databases">
        <title>Genome of toxic invasive species Heracleum sosnowskyi carries increased number of genes despite the absence of recent whole-genome duplications.</title>
        <authorList>
            <person name="Schelkunov M."/>
            <person name="Shtratnikova V."/>
            <person name="Makarenko M."/>
            <person name="Klepikova A."/>
            <person name="Omelchenko D."/>
            <person name="Novikova G."/>
            <person name="Obukhova E."/>
            <person name="Bogdanov V."/>
            <person name="Penin A."/>
            <person name="Logacheva M."/>
        </authorList>
    </citation>
    <scope>NUCLEOTIDE SEQUENCE</scope>
    <source>
        <strain evidence="1">Hsosn_3</strain>
        <tissue evidence="1">Leaf</tissue>
    </source>
</reference>
<organism evidence="1 2">
    <name type="scientific">Heracleum sosnowskyi</name>
    <dbReference type="NCBI Taxonomy" id="360622"/>
    <lineage>
        <taxon>Eukaryota</taxon>
        <taxon>Viridiplantae</taxon>
        <taxon>Streptophyta</taxon>
        <taxon>Embryophyta</taxon>
        <taxon>Tracheophyta</taxon>
        <taxon>Spermatophyta</taxon>
        <taxon>Magnoliopsida</taxon>
        <taxon>eudicotyledons</taxon>
        <taxon>Gunneridae</taxon>
        <taxon>Pentapetalae</taxon>
        <taxon>asterids</taxon>
        <taxon>campanulids</taxon>
        <taxon>Apiales</taxon>
        <taxon>Apiaceae</taxon>
        <taxon>Apioideae</taxon>
        <taxon>apioid superclade</taxon>
        <taxon>Tordylieae</taxon>
        <taxon>Tordyliinae</taxon>
        <taxon>Heracleum</taxon>
    </lineage>
</organism>
<comment type="caution">
    <text evidence="1">The sequence shown here is derived from an EMBL/GenBank/DDBJ whole genome shotgun (WGS) entry which is preliminary data.</text>
</comment>
<dbReference type="EMBL" id="JAUIZM010000005">
    <property type="protein sequence ID" value="KAK1385713.1"/>
    <property type="molecule type" value="Genomic_DNA"/>
</dbReference>